<protein>
    <submittedName>
        <fullName evidence="2">Uncharacterized protein</fullName>
    </submittedName>
</protein>
<dbReference type="RefSeq" id="XP_003668395.1">
    <property type="nucleotide sequence ID" value="XM_003668347.1"/>
</dbReference>
<gene>
    <name evidence="2" type="primary">NDAI0B01180</name>
    <name evidence="2" type="ordered locus">NDAI_0B01180</name>
</gene>
<feature type="region of interest" description="Disordered" evidence="1">
    <location>
        <begin position="18"/>
        <end position="58"/>
    </location>
</feature>
<feature type="compositionally biased region" description="Basic and acidic residues" evidence="1">
    <location>
        <begin position="475"/>
        <end position="485"/>
    </location>
</feature>
<dbReference type="KEGG" id="ndi:NDAI_0B01180"/>
<evidence type="ECO:0000313" key="2">
    <source>
        <dbReference type="EMBL" id="CCD23152.1"/>
    </source>
</evidence>
<dbReference type="GO" id="GO:1990334">
    <property type="term" value="C:Bfa1-Bub2 complex"/>
    <property type="evidence" value="ECO:0007669"/>
    <property type="project" value="InterPro"/>
</dbReference>
<feature type="region of interest" description="Disordered" evidence="1">
    <location>
        <begin position="437"/>
        <end position="488"/>
    </location>
</feature>
<proteinExistence type="predicted"/>
<keyword evidence="3" id="KW-1185">Reference proteome</keyword>
<dbReference type="GO" id="GO:0044732">
    <property type="term" value="C:mitotic spindle pole body"/>
    <property type="evidence" value="ECO:0007669"/>
    <property type="project" value="TreeGrafter"/>
</dbReference>
<dbReference type="AlphaFoldDB" id="G0W5U1"/>
<reference evidence="2 3" key="1">
    <citation type="journal article" date="2011" name="Proc. Natl. Acad. Sci. U.S.A.">
        <title>Evolutionary erosion of yeast sex chromosomes by mating-type switching accidents.</title>
        <authorList>
            <person name="Gordon J.L."/>
            <person name="Armisen D."/>
            <person name="Proux-Wera E."/>
            <person name="Oheigeartaigh S.S."/>
            <person name="Byrne K.P."/>
            <person name="Wolfe K.H."/>
        </authorList>
    </citation>
    <scope>NUCLEOTIDE SEQUENCE [LARGE SCALE GENOMIC DNA]</scope>
    <source>
        <strain evidence="3">ATCC 10597 / BCRC 20456 / CBS 421 / NBRC 0211 / NRRL Y-12639</strain>
    </source>
</reference>
<dbReference type="EMBL" id="HE580268">
    <property type="protein sequence ID" value="CCD23152.1"/>
    <property type="molecule type" value="Genomic_DNA"/>
</dbReference>
<dbReference type="PANTHER" id="PTHR35140:SF1">
    <property type="entry name" value="MITOTIC CHECK POINT PROTEIN BFA1"/>
    <property type="match status" value="1"/>
</dbReference>
<dbReference type="Proteomes" id="UP000000689">
    <property type="component" value="Chromosome 2"/>
</dbReference>
<feature type="compositionally biased region" description="Polar residues" evidence="1">
    <location>
        <begin position="162"/>
        <end position="179"/>
    </location>
</feature>
<dbReference type="GO" id="GO:0005096">
    <property type="term" value="F:GTPase activator activity"/>
    <property type="evidence" value="ECO:0007669"/>
    <property type="project" value="InterPro"/>
</dbReference>
<dbReference type="STRING" id="1071378.G0W5U1"/>
<dbReference type="eggNOG" id="ENOG502R6H5">
    <property type="taxonomic scope" value="Eukaryota"/>
</dbReference>
<evidence type="ECO:0000256" key="1">
    <source>
        <dbReference type="SAM" id="MobiDB-lite"/>
    </source>
</evidence>
<feature type="region of interest" description="Disordered" evidence="1">
    <location>
        <begin position="161"/>
        <end position="188"/>
    </location>
</feature>
<dbReference type="OrthoDB" id="19159at2759"/>
<sequence length="563" mass="65656">MSIEQHYSQDFAESSFEDMDTSFSHLQPRRQRRRQLPSSYCQEQNIPTPQSLVSSDGSTFSRITYDKSQSLDNYTPDLDTNQEMTAEDEEFFSDFQEFRNNKDNFDLAIRNHFRLPLKPTYKEPTLENDFTKKLKIGPTAKVLRQPRSMFELKSQLKDRLLTPTNTTLGPSSNNRNTGKTAAMSYGNIKGPERGYSNLKVKKSMPSLSSYSPIVQNVDDHTFTLNDRQFDEVTDTNNFHTETTEIYNDSDFMDIEAEIIKPQFLNKEHISPLNLNESAHILEGTKPFSNSHRREEHNDTNRPTLMRADSKIRNNKEQRSKIETIKQQIDSNALMSKERSSYNPYTKKWDGGNKPLRKFQSMGTLNENSSPFESEIPRYTAKDIRYPSNNIRSITVNPKIVGKMAFDEKNLRWVSLNENEIDPFAELKDILPSIDKEKRDPYISSKSQGQLDRRHSNIQRFSRASSEPIRLNGNGRTHESTKRNDNNTKSADIFELNSKLLESFYHHENRWTKKVGRWFTMKNNRTEWDTLATFEDESVISNENNRNYLYEIRDMVINSSKTRP</sequence>
<evidence type="ECO:0000313" key="3">
    <source>
        <dbReference type="Proteomes" id="UP000000689"/>
    </source>
</evidence>
<organism evidence="2 3">
    <name type="scientific">Naumovozyma dairenensis (strain ATCC 10597 / BCRC 20456 / CBS 421 / NBRC 0211 / NRRL Y-12639)</name>
    <name type="common">Saccharomyces dairenensis</name>
    <dbReference type="NCBI Taxonomy" id="1071378"/>
    <lineage>
        <taxon>Eukaryota</taxon>
        <taxon>Fungi</taxon>
        <taxon>Dikarya</taxon>
        <taxon>Ascomycota</taxon>
        <taxon>Saccharomycotina</taxon>
        <taxon>Saccharomycetes</taxon>
        <taxon>Saccharomycetales</taxon>
        <taxon>Saccharomycetaceae</taxon>
        <taxon>Naumovozyma</taxon>
    </lineage>
</organism>
<feature type="compositionally biased region" description="Polar residues" evidence="1">
    <location>
        <begin position="38"/>
        <end position="58"/>
    </location>
</feature>
<accession>G0W5U1</accession>
<dbReference type="GeneID" id="11498424"/>
<dbReference type="PANTHER" id="PTHR35140">
    <property type="entry name" value="MITOTIC CHECK POINT PROTEIN BFA1"/>
    <property type="match status" value="1"/>
</dbReference>
<dbReference type="HOGENOM" id="CLU_037140_0_0_1"/>
<name>G0W5U1_NAUDC</name>
<dbReference type="GO" id="GO:0031578">
    <property type="term" value="P:mitotic spindle orientation checkpoint signaling"/>
    <property type="evidence" value="ECO:0007669"/>
    <property type="project" value="TreeGrafter"/>
</dbReference>
<dbReference type="InterPro" id="IPR034586">
    <property type="entry name" value="Bfa1/Byr4"/>
</dbReference>